<name>A0ABQ9FSE7_TEGGR</name>
<evidence type="ECO:0000313" key="2">
    <source>
        <dbReference type="EMBL" id="KAJ8320182.1"/>
    </source>
</evidence>
<proteinExistence type="predicted"/>
<keyword evidence="1" id="KW-1133">Transmembrane helix</keyword>
<dbReference type="EMBL" id="JARBDR010000141">
    <property type="protein sequence ID" value="KAJ8320182.1"/>
    <property type="molecule type" value="Genomic_DNA"/>
</dbReference>
<evidence type="ECO:0000313" key="3">
    <source>
        <dbReference type="Proteomes" id="UP001217089"/>
    </source>
</evidence>
<reference evidence="2 3" key="1">
    <citation type="submission" date="2022-12" db="EMBL/GenBank/DDBJ databases">
        <title>Chromosome-level genome of Tegillarca granosa.</title>
        <authorList>
            <person name="Kim J."/>
        </authorList>
    </citation>
    <scope>NUCLEOTIDE SEQUENCE [LARGE SCALE GENOMIC DNA]</scope>
    <source>
        <strain evidence="2">Teg-2019</strain>
        <tissue evidence="2">Adductor muscle</tissue>
    </source>
</reference>
<evidence type="ECO:0008006" key="4">
    <source>
        <dbReference type="Google" id="ProtNLM"/>
    </source>
</evidence>
<accession>A0ABQ9FSE7</accession>
<keyword evidence="1" id="KW-0812">Transmembrane</keyword>
<dbReference type="Proteomes" id="UP001217089">
    <property type="component" value="Unassembled WGS sequence"/>
</dbReference>
<keyword evidence="3" id="KW-1185">Reference proteome</keyword>
<comment type="caution">
    <text evidence="2">The sequence shown here is derived from an EMBL/GenBank/DDBJ whole genome shotgun (WGS) entry which is preliminary data.</text>
</comment>
<evidence type="ECO:0000256" key="1">
    <source>
        <dbReference type="SAM" id="Phobius"/>
    </source>
</evidence>
<organism evidence="2 3">
    <name type="scientific">Tegillarca granosa</name>
    <name type="common">Malaysian cockle</name>
    <name type="synonym">Anadara granosa</name>
    <dbReference type="NCBI Taxonomy" id="220873"/>
    <lineage>
        <taxon>Eukaryota</taxon>
        <taxon>Metazoa</taxon>
        <taxon>Spiralia</taxon>
        <taxon>Lophotrochozoa</taxon>
        <taxon>Mollusca</taxon>
        <taxon>Bivalvia</taxon>
        <taxon>Autobranchia</taxon>
        <taxon>Pteriomorphia</taxon>
        <taxon>Arcoida</taxon>
        <taxon>Arcoidea</taxon>
        <taxon>Arcidae</taxon>
        <taxon>Tegillarca</taxon>
    </lineage>
</organism>
<protein>
    <recommendedName>
        <fullName evidence="4">Ig-like domain-containing protein</fullName>
    </recommendedName>
</protein>
<feature type="transmembrane region" description="Helical" evidence="1">
    <location>
        <begin position="229"/>
        <end position="250"/>
    </location>
</feature>
<gene>
    <name evidence="2" type="ORF">KUTeg_001769</name>
</gene>
<keyword evidence="1" id="KW-0472">Membrane</keyword>
<sequence>MIKDSISHQIELTNMYLLLSVWCVIFKVGLTDKNKFHIETKTEGDTFNLVCQLEVAKFQELKITNRLNESVSVIAGIHSEPSQRSCDMYTQLRTEYRYNFFCDAENATLRVKLDNVSNEDHKTIFMCRAPQKTISTLLKVNDGPGQSLKFDVNTTDIVIIEGMEMNVTCMASCTPECNVWWTRDQNVTISQNVLFVHDVLTYVPDPPKKMYLNQHTTTIDLTEVGKFEYGLISGGVVLLVTLPVILGLYCHHKRYKKKRLDEIKEGADGDDEKFLRIFFIKETQICIDKDETI</sequence>